<reference evidence="2" key="1">
    <citation type="submission" date="2016-11" db="EMBL/GenBank/DDBJ databases">
        <authorList>
            <person name="Varghese N."/>
            <person name="Submissions S."/>
        </authorList>
    </citation>
    <scope>NUCLEOTIDE SEQUENCE [LARGE SCALE GENOMIC DNA]</scope>
    <source>
        <strain evidence="2">GAS401</strain>
    </source>
</reference>
<dbReference type="Proteomes" id="UP000184096">
    <property type="component" value="Chromosome I"/>
</dbReference>
<keyword evidence="2" id="KW-1185">Reference proteome</keyword>
<sequence length="69" mass="7892">MATISRDNHAVWPFAVRHVGSCWLMTFPDRIPKIRCKTTPDATRSFPAIMPERKSRDVICFTKDFGALP</sequence>
<name>A0A1M7UXA5_9BRAD</name>
<evidence type="ECO:0000313" key="2">
    <source>
        <dbReference type="Proteomes" id="UP000184096"/>
    </source>
</evidence>
<protein>
    <submittedName>
        <fullName evidence="1">Uncharacterized protein</fullName>
    </submittedName>
</protein>
<organism evidence="1 2">
    <name type="scientific">Bradyrhizobium erythrophlei</name>
    <dbReference type="NCBI Taxonomy" id="1437360"/>
    <lineage>
        <taxon>Bacteria</taxon>
        <taxon>Pseudomonadati</taxon>
        <taxon>Pseudomonadota</taxon>
        <taxon>Alphaproteobacteria</taxon>
        <taxon>Hyphomicrobiales</taxon>
        <taxon>Nitrobacteraceae</taxon>
        <taxon>Bradyrhizobium</taxon>
    </lineage>
</organism>
<accession>A0A1M7UXA5</accession>
<gene>
    <name evidence="1" type="ORF">SAMN05444170_7243</name>
</gene>
<dbReference type="EMBL" id="LT670849">
    <property type="protein sequence ID" value="SHN87547.1"/>
    <property type="molecule type" value="Genomic_DNA"/>
</dbReference>
<proteinExistence type="predicted"/>
<dbReference type="AlphaFoldDB" id="A0A1M7UXA5"/>
<evidence type="ECO:0000313" key="1">
    <source>
        <dbReference type="EMBL" id="SHN87547.1"/>
    </source>
</evidence>